<evidence type="ECO:0000313" key="2">
    <source>
        <dbReference type="EMBL" id="XDV72020.1"/>
    </source>
</evidence>
<dbReference type="AlphaFoldDB" id="A0AB39YP97"/>
<sequence>MRNTDKITLATAAAAVALVASLAACGGEVKPASNSQASDASTATEFASLEAARQAVHKVIGCDETPTTEPIVNPDLAGHTAEYSVCADRVQVEWFQTEDARNAEQQLYADSSQPLALVEGKNWMVVDLSKALQEPASGRDLKNLAEQLGGQYRSINGA</sequence>
<feature type="chain" id="PRO_5044246892" description="Lipoprotein" evidence="1">
    <location>
        <begin position="27"/>
        <end position="158"/>
    </location>
</feature>
<dbReference type="RefSeq" id="WP_369745829.1">
    <property type="nucleotide sequence ID" value="NZ_CP165735.1"/>
</dbReference>
<organism evidence="2">
    <name type="scientific">Paenarthrobacter sp. AMU7</name>
    <dbReference type="NCBI Taxonomy" id="3162492"/>
    <lineage>
        <taxon>Bacteria</taxon>
        <taxon>Bacillati</taxon>
        <taxon>Actinomycetota</taxon>
        <taxon>Actinomycetes</taxon>
        <taxon>Micrococcales</taxon>
        <taxon>Micrococcaceae</taxon>
        <taxon>Paenarthrobacter</taxon>
    </lineage>
</organism>
<dbReference type="EMBL" id="CP165735">
    <property type="protein sequence ID" value="XDV72020.1"/>
    <property type="molecule type" value="Genomic_DNA"/>
</dbReference>
<name>A0AB39YP97_9MICC</name>
<protein>
    <recommendedName>
        <fullName evidence="3">Lipoprotein</fullName>
    </recommendedName>
</protein>
<feature type="signal peptide" evidence="1">
    <location>
        <begin position="1"/>
        <end position="26"/>
    </location>
</feature>
<dbReference type="PROSITE" id="PS51257">
    <property type="entry name" value="PROKAR_LIPOPROTEIN"/>
    <property type="match status" value="1"/>
</dbReference>
<gene>
    <name evidence="2" type="ORF">ABQM86_02185</name>
</gene>
<reference evidence="2" key="1">
    <citation type="submission" date="2024-07" db="EMBL/GenBank/DDBJ databases">
        <authorList>
            <person name="Li J."/>
            <person name="Wei H."/>
            <person name="Ma J."/>
        </authorList>
    </citation>
    <scope>NUCLEOTIDE SEQUENCE</scope>
    <source>
        <strain evidence="2">AMU7</strain>
    </source>
</reference>
<keyword evidence="1" id="KW-0732">Signal</keyword>
<evidence type="ECO:0000256" key="1">
    <source>
        <dbReference type="SAM" id="SignalP"/>
    </source>
</evidence>
<accession>A0AB39YP97</accession>
<proteinExistence type="predicted"/>
<evidence type="ECO:0008006" key="3">
    <source>
        <dbReference type="Google" id="ProtNLM"/>
    </source>
</evidence>